<sequence>MEEFSAFNRSRFIVPIKTELSYESLRNGEDVISNSRDRSDFHQDVGNHKETVIAWNREERLVKLMAQQEHYLN</sequence>
<protein>
    <submittedName>
        <fullName evidence="1">Uncharacterized protein</fullName>
    </submittedName>
</protein>
<evidence type="ECO:0000313" key="1">
    <source>
        <dbReference type="EMBL" id="GFR26008.1"/>
    </source>
</evidence>
<proteinExistence type="predicted"/>
<comment type="caution">
    <text evidence="1">The sequence shown here is derived from an EMBL/GenBank/DDBJ whole genome shotgun (WGS) entry which is preliminary data.</text>
</comment>
<keyword evidence="2" id="KW-1185">Reference proteome</keyword>
<reference evidence="1" key="1">
    <citation type="submission" date="2020-07" db="EMBL/GenBank/DDBJ databases">
        <title>Multicomponent nature underlies the extraordinary mechanical properties of spider dragline silk.</title>
        <authorList>
            <person name="Kono N."/>
            <person name="Nakamura H."/>
            <person name="Mori M."/>
            <person name="Yoshida Y."/>
            <person name="Ohtoshi R."/>
            <person name="Malay A.D."/>
            <person name="Moran D.A.P."/>
            <person name="Tomita M."/>
            <person name="Numata K."/>
            <person name="Arakawa K."/>
        </authorList>
    </citation>
    <scope>NUCLEOTIDE SEQUENCE</scope>
</reference>
<dbReference type="EMBL" id="BMAO01008750">
    <property type="protein sequence ID" value="GFR26008.1"/>
    <property type="molecule type" value="Genomic_DNA"/>
</dbReference>
<gene>
    <name evidence="1" type="ORF">TNCT_468831</name>
</gene>
<organism evidence="1 2">
    <name type="scientific">Trichonephila clavata</name>
    <name type="common">Joro spider</name>
    <name type="synonym">Nephila clavata</name>
    <dbReference type="NCBI Taxonomy" id="2740835"/>
    <lineage>
        <taxon>Eukaryota</taxon>
        <taxon>Metazoa</taxon>
        <taxon>Ecdysozoa</taxon>
        <taxon>Arthropoda</taxon>
        <taxon>Chelicerata</taxon>
        <taxon>Arachnida</taxon>
        <taxon>Araneae</taxon>
        <taxon>Araneomorphae</taxon>
        <taxon>Entelegynae</taxon>
        <taxon>Araneoidea</taxon>
        <taxon>Nephilidae</taxon>
        <taxon>Trichonephila</taxon>
    </lineage>
</organism>
<dbReference type="Proteomes" id="UP000887116">
    <property type="component" value="Unassembled WGS sequence"/>
</dbReference>
<dbReference type="AlphaFoldDB" id="A0A8X6HLW5"/>
<accession>A0A8X6HLW5</accession>
<name>A0A8X6HLW5_TRICU</name>
<evidence type="ECO:0000313" key="2">
    <source>
        <dbReference type="Proteomes" id="UP000887116"/>
    </source>
</evidence>